<keyword evidence="1" id="KW-1133">Transmembrane helix</keyword>
<dbReference type="Proteomes" id="UP001212841">
    <property type="component" value="Unassembled WGS sequence"/>
</dbReference>
<evidence type="ECO:0000256" key="1">
    <source>
        <dbReference type="SAM" id="Phobius"/>
    </source>
</evidence>
<dbReference type="AlphaFoldDB" id="A0AAD5X4F6"/>
<accession>A0AAD5X4F6</accession>
<gene>
    <name evidence="2" type="ORF">HK097_009576</name>
</gene>
<feature type="transmembrane region" description="Helical" evidence="1">
    <location>
        <begin position="48"/>
        <end position="72"/>
    </location>
</feature>
<dbReference type="EMBL" id="JADGJD010000646">
    <property type="protein sequence ID" value="KAJ3049418.1"/>
    <property type="molecule type" value="Genomic_DNA"/>
</dbReference>
<name>A0AAD5X4F6_9FUNG</name>
<keyword evidence="3" id="KW-1185">Reference proteome</keyword>
<sequence>MGTPDPPPTADSEAYQRLITALKKTPSDQTPKDFEPTKRYRPTICYQIGSILTLATIAAIIFAILIAAGAIPNAETRFGAPLLVVLANVGSWSLICYILPSRTAGSLGARDRVPKKFRIANPNHEEVKPTAHGFRFPDEGGPNWEGIYDDEDLAMFVKSLKERTMKLQFSGTVFQDDDGFSEKGKRSVEVEYETCEDRTDEREYVEVEKALKELERGGRFSCATFNSSLAFLTFD</sequence>
<proteinExistence type="predicted"/>
<protein>
    <submittedName>
        <fullName evidence="2">Uncharacterized protein</fullName>
    </submittedName>
</protein>
<keyword evidence="1" id="KW-0472">Membrane</keyword>
<reference evidence="2" key="1">
    <citation type="submission" date="2020-05" db="EMBL/GenBank/DDBJ databases">
        <title>Phylogenomic resolution of chytrid fungi.</title>
        <authorList>
            <person name="Stajich J.E."/>
            <person name="Amses K."/>
            <person name="Simmons R."/>
            <person name="Seto K."/>
            <person name="Myers J."/>
            <person name="Bonds A."/>
            <person name="Quandt C.A."/>
            <person name="Barry K."/>
            <person name="Liu P."/>
            <person name="Grigoriev I."/>
            <person name="Longcore J.E."/>
            <person name="James T.Y."/>
        </authorList>
    </citation>
    <scope>NUCLEOTIDE SEQUENCE</scope>
    <source>
        <strain evidence="2">JEL0318</strain>
    </source>
</reference>
<evidence type="ECO:0000313" key="3">
    <source>
        <dbReference type="Proteomes" id="UP001212841"/>
    </source>
</evidence>
<organism evidence="2 3">
    <name type="scientific">Rhizophlyctis rosea</name>
    <dbReference type="NCBI Taxonomy" id="64517"/>
    <lineage>
        <taxon>Eukaryota</taxon>
        <taxon>Fungi</taxon>
        <taxon>Fungi incertae sedis</taxon>
        <taxon>Chytridiomycota</taxon>
        <taxon>Chytridiomycota incertae sedis</taxon>
        <taxon>Chytridiomycetes</taxon>
        <taxon>Rhizophlyctidales</taxon>
        <taxon>Rhizophlyctidaceae</taxon>
        <taxon>Rhizophlyctis</taxon>
    </lineage>
</organism>
<comment type="caution">
    <text evidence="2">The sequence shown here is derived from an EMBL/GenBank/DDBJ whole genome shotgun (WGS) entry which is preliminary data.</text>
</comment>
<keyword evidence="1" id="KW-0812">Transmembrane</keyword>
<feature type="transmembrane region" description="Helical" evidence="1">
    <location>
        <begin position="78"/>
        <end position="100"/>
    </location>
</feature>
<evidence type="ECO:0000313" key="2">
    <source>
        <dbReference type="EMBL" id="KAJ3049418.1"/>
    </source>
</evidence>